<dbReference type="GO" id="GO:0006307">
    <property type="term" value="P:DNA alkylation repair"/>
    <property type="evidence" value="ECO:0007669"/>
    <property type="project" value="TreeGrafter"/>
</dbReference>
<keyword evidence="6" id="KW-0479">Metal-binding</keyword>
<evidence type="ECO:0000256" key="6">
    <source>
        <dbReference type="ARBA" id="ARBA00022723"/>
    </source>
</evidence>
<evidence type="ECO:0000313" key="16">
    <source>
        <dbReference type="Proteomes" id="UP000244893"/>
    </source>
</evidence>
<dbReference type="GO" id="GO:0008270">
    <property type="term" value="F:zinc ion binding"/>
    <property type="evidence" value="ECO:0007669"/>
    <property type="project" value="InterPro"/>
</dbReference>
<keyword evidence="4" id="KW-0489">Methyltransferase</keyword>
<evidence type="ECO:0000256" key="11">
    <source>
        <dbReference type="ARBA" id="ARBA00023159"/>
    </source>
</evidence>
<accession>A0A2V1HTL6</accession>
<name>A0A2V1HTL6_9MICO</name>
<dbReference type="GO" id="GO:0008168">
    <property type="term" value="F:methyltransferase activity"/>
    <property type="evidence" value="ECO:0007669"/>
    <property type="project" value="UniProtKB-KW"/>
</dbReference>
<dbReference type="InterPro" id="IPR035451">
    <property type="entry name" value="Ada-like_dom_sf"/>
</dbReference>
<dbReference type="EMBL" id="QEOP01000001">
    <property type="protein sequence ID" value="PVZ95022.1"/>
    <property type="molecule type" value="Genomic_DNA"/>
</dbReference>
<comment type="caution">
    <text evidence="15">The sequence shown here is derived from an EMBL/GenBank/DDBJ whole genome shotgun (WGS) entry which is preliminary data.</text>
</comment>
<dbReference type="Pfam" id="PF12833">
    <property type="entry name" value="HTH_18"/>
    <property type="match status" value="1"/>
</dbReference>
<dbReference type="AlphaFoldDB" id="A0A2V1HTL6"/>
<evidence type="ECO:0000313" key="15">
    <source>
        <dbReference type="EMBL" id="PVZ95022.1"/>
    </source>
</evidence>
<evidence type="ECO:0000256" key="7">
    <source>
        <dbReference type="ARBA" id="ARBA00022763"/>
    </source>
</evidence>
<sequence length="499" mass="53149">MDFDERYRVIQTRDPRFDGQFFTAVSSTRIYCRPSCPARTPKPANVTFYSTSAAAHEAGYRACKRCLPEATPGTPEWNLRDDLSSRAMRLIADGTVEREGVPGLARRLGYSSRHLTRVLTEQLGAGPLALSRAHRAQTARALLTSTELAISDIAFASGFASVRQFNDTIHEVFELTPQQIRARHTGTAVAEPGAVQLALAARSPFDPSGVFAWLAARAIPGVEVATPTSYARVLQLPGGIASFEVTPGSGCLRLSAKLAALRDLPTLVARVRRLFDLDSDPVGIDEALSGDPVIAPLVAANPGIRLPGAVNPDEMLFRAIIGQQISVAAARTALGRLTAAIGTDLGESADGAPHRLFPTARQIADRGHEVLTGPRTRTATILRIATALADGELEIGFGDDARELRDRLTSFSGIGDWTAGYVAMRVLGSPDILLPGDVAIRTGARSIGFAADRAELIRRAADLAPWRSYLCLHLWAASAASAAPATTPAPTPLATKELP</sequence>
<keyword evidence="13" id="KW-0234">DNA repair</keyword>
<dbReference type="FunFam" id="3.40.10.10:FF:000001">
    <property type="entry name" value="DNA-3-methyladenine glycosylase 2"/>
    <property type="match status" value="1"/>
</dbReference>
<dbReference type="GO" id="GO:0008725">
    <property type="term" value="F:DNA-3-methyladenine glycosylase activity"/>
    <property type="evidence" value="ECO:0007669"/>
    <property type="project" value="TreeGrafter"/>
</dbReference>
<dbReference type="Gene3D" id="1.10.10.60">
    <property type="entry name" value="Homeodomain-like"/>
    <property type="match status" value="1"/>
</dbReference>
<dbReference type="InterPro" id="IPR009057">
    <property type="entry name" value="Homeodomain-like_sf"/>
</dbReference>
<dbReference type="Gene3D" id="1.10.340.30">
    <property type="entry name" value="Hypothetical protein, domain 2"/>
    <property type="match status" value="1"/>
</dbReference>
<dbReference type="GO" id="GO:0043565">
    <property type="term" value="F:sequence-specific DNA binding"/>
    <property type="evidence" value="ECO:0007669"/>
    <property type="project" value="InterPro"/>
</dbReference>
<dbReference type="GO" id="GO:0006285">
    <property type="term" value="P:base-excision repair, AP site formation"/>
    <property type="evidence" value="ECO:0007669"/>
    <property type="project" value="TreeGrafter"/>
</dbReference>
<gene>
    <name evidence="15" type="ORF">DDQ50_00335</name>
</gene>
<keyword evidence="7" id="KW-0227">DNA damage</keyword>
<keyword evidence="11" id="KW-0010">Activator</keyword>
<dbReference type="SUPFAM" id="SSF57884">
    <property type="entry name" value="Ada DNA repair protein, N-terminal domain (N-Ada 10)"/>
    <property type="match status" value="1"/>
</dbReference>
<evidence type="ECO:0000256" key="12">
    <source>
        <dbReference type="ARBA" id="ARBA00023163"/>
    </source>
</evidence>
<evidence type="ECO:0000256" key="13">
    <source>
        <dbReference type="ARBA" id="ARBA00023204"/>
    </source>
</evidence>
<dbReference type="SUPFAM" id="SSF55945">
    <property type="entry name" value="TATA-box binding protein-like"/>
    <property type="match status" value="1"/>
</dbReference>
<dbReference type="Gene3D" id="3.30.310.20">
    <property type="entry name" value="DNA-3-methyladenine glycosylase AlkA, N-terminal domain"/>
    <property type="match status" value="1"/>
</dbReference>
<feature type="domain" description="HTH araC/xylS-type" evidence="14">
    <location>
        <begin position="85"/>
        <end position="183"/>
    </location>
</feature>
<dbReference type="SUPFAM" id="SSF46689">
    <property type="entry name" value="Homeodomain-like"/>
    <property type="match status" value="1"/>
</dbReference>
<evidence type="ECO:0000256" key="9">
    <source>
        <dbReference type="ARBA" id="ARBA00023015"/>
    </source>
</evidence>
<organism evidence="15 16">
    <name type="scientific">Amnibacterium flavum</name>
    <dbReference type="NCBI Taxonomy" id="2173173"/>
    <lineage>
        <taxon>Bacteria</taxon>
        <taxon>Bacillati</taxon>
        <taxon>Actinomycetota</taxon>
        <taxon>Actinomycetes</taxon>
        <taxon>Micrococcales</taxon>
        <taxon>Microbacteriaceae</taxon>
        <taxon>Amnibacterium</taxon>
    </lineage>
</organism>
<evidence type="ECO:0000256" key="5">
    <source>
        <dbReference type="ARBA" id="ARBA00022679"/>
    </source>
</evidence>
<keyword evidence="8" id="KW-0862">Zinc</keyword>
<evidence type="ECO:0000256" key="4">
    <source>
        <dbReference type="ARBA" id="ARBA00022603"/>
    </source>
</evidence>
<evidence type="ECO:0000256" key="1">
    <source>
        <dbReference type="ARBA" id="ARBA00000086"/>
    </source>
</evidence>
<dbReference type="InterPro" id="IPR003265">
    <property type="entry name" value="HhH-GPD_domain"/>
</dbReference>
<dbReference type="SMART" id="SM01009">
    <property type="entry name" value="AlkA_N"/>
    <property type="match status" value="1"/>
</dbReference>
<dbReference type="PANTHER" id="PTHR43003">
    <property type="entry name" value="DNA-3-METHYLADENINE GLYCOSYLASE"/>
    <property type="match status" value="1"/>
</dbReference>
<evidence type="ECO:0000256" key="8">
    <source>
        <dbReference type="ARBA" id="ARBA00022833"/>
    </source>
</evidence>
<dbReference type="SUPFAM" id="SSF48150">
    <property type="entry name" value="DNA-glycosylase"/>
    <property type="match status" value="1"/>
</dbReference>
<dbReference type="GO" id="GO:0003700">
    <property type="term" value="F:DNA-binding transcription factor activity"/>
    <property type="evidence" value="ECO:0007669"/>
    <property type="project" value="InterPro"/>
</dbReference>
<dbReference type="InterPro" id="IPR011257">
    <property type="entry name" value="DNA_glycosylase"/>
</dbReference>
<dbReference type="GO" id="GO:0005737">
    <property type="term" value="C:cytoplasm"/>
    <property type="evidence" value="ECO:0007669"/>
    <property type="project" value="TreeGrafter"/>
</dbReference>
<proteinExistence type="predicted"/>
<evidence type="ECO:0000259" key="14">
    <source>
        <dbReference type="PROSITE" id="PS01124"/>
    </source>
</evidence>
<dbReference type="Pfam" id="PF06029">
    <property type="entry name" value="AlkA_N"/>
    <property type="match status" value="1"/>
</dbReference>
<dbReference type="PROSITE" id="PS01124">
    <property type="entry name" value="HTH_ARAC_FAMILY_2"/>
    <property type="match status" value="1"/>
</dbReference>
<dbReference type="InterPro" id="IPR004026">
    <property type="entry name" value="Ada_DNA_repair_Zn-bd"/>
</dbReference>
<dbReference type="Proteomes" id="UP000244893">
    <property type="component" value="Unassembled WGS sequence"/>
</dbReference>
<dbReference type="OrthoDB" id="9811249at2"/>
<dbReference type="InterPro" id="IPR018060">
    <property type="entry name" value="HTH_AraC"/>
</dbReference>
<evidence type="ECO:0000256" key="3">
    <source>
        <dbReference type="ARBA" id="ARBA00012000"/>
    </source>
</evidence>
<protein>
    <recommendedName>
        <fullName evidence="3">DNA-3-methyladenine glycosylase II</fullName>
        <ecNumber evidence="3">3.2.2.21</ecNumber>
    </recommendedName>
</protein>
<dbReference type="GO" id="GO:0043916">
    <property type="term" value="F:DNA-7-methylguanine glycosylase activity"/>
    <property type="evidence" value="ECO:0007669"/>
    <property type="project" value="TreeGrafter"/>
</dbReference>
<dbReference type="GO" id="GO:0032131">
    <property type="term" value="F:alkylated DNA binding"/>
    <property type="evidence" value="ECO:0007669"/>
    <property type="project" value="TreeGrafter"/>
</dbReference>
<dbReference type="Pfam" id="PF02805">
    <property type="entry name" value="Ada_Zn_binding"/>
    <property type="match status" value="1"/>
</dbReference>
<keyword evidence="10" id="KW-0238">DNA-binding</keyword>
<dbReference type="SMART" id="SM00342">
    <property type="entry name" value="HTH_ARAC"/>
    <property type="match status" value="1"/>
</dbReference>
<dbReference type="Gene3D" id="1.10.1670.10">
    <property type="entry name" value="Helix-hairpin-Helix base-excision DNA repair enzymes (C-terminal)"/>
    <property type="match status" value="1"/>
</dbReference>
<evidence type="ECO:0000256" key="10">
    <source>
        <dbReference type="ARBA" id="ARBA00023125"/>
    </source>
</evidence>
<dbReference type="EC" id="3.2.2.21" evidence="3"/>
<dbReference type="CDD" id="cd00056">
    <property type="entry name" value="ENDO3c"/>
    <property type="match status" value="1"/>
</dbReference>
<keyword evidence="12" id="KW-0804">Transcription</keyword>
<comment type="catalytic activity">
    <reaction evidence="1">
        <text>Hydrolysis of alkylated DNA, releasing 3-methyladenine, 3-methylguanine, 7-methylguanine and 7-methyladenine.</text>
        <dbReference type="EC" id="3.2.2.21"/>
    </reaction>
</comment>
<keyword evidence="9" id="KW-0805">Transcription regulation</keyword>
<dbReference type="GO" id="GO:0032259">
    <property type="term" value="P:methylation"/>
    <property type="evidence" value="ECO:0007669"/>
    <property type="project" value="UniProtKB-KW"/>
</dbReference>
<comment type="cofactor">
    <cofactor evidence="2">
        <name>Zn(2+)</name>
        <dbReference type="ChEBI" id="CHEBI:29105"/>
    </cofactor>
</comment>
<dbReference type="InterPro" id="IPR010316">
    <property type="entry name" value="AlkA_N"/>
</dbReference>
<reference evidence="15 16" key="1">
    <citation type="submission" date="2018-05" db="EMBL/GenBank/DDBJ databases">
        <title>Amnibacterium sp. M8JJ-5, whole genome shotgun sequence.</title>
        <authorList>
            <person name="Tuo L."/>
        </authorList>
    </citation>
    <scope>NUCLEOTIDE SEQUENCE [LARGE SCALE GENOMIC DNA]</scope>
    <source>
        <strain evidence="15 16">M8JJ-5</strain>
    </source>
</reference>
<dbReference type="InterPro" id="IPR037046">
    <property type="entry name" value="AlkA_N_sf"/>
</dbReference>
<dbReference type="GO" id="GO:0032993">
    <property type="term" value="C:protein-DNA complex"/>
    <property type="evidence" value="ECO:0007669"/>
    <property type="project" value="TreeGrafter"/>
</dbReference>
<evidence type="ECO:0000256" key="2">
    <source>
        <dbReference type="ARBA" id="ARBA00001947"/>
    </source>
</evidence>
<dbReference type="InterPro" id="IPR051912">
    <property type="entry name" value="Alkylbase_DNA_Glycosylase/TA"/>
</dbReference>
<keyword evidence="5" id="KW-0808">Transferase</keyword>
<dbReference type="Gene3D" id="3.40.10.10">
    <property type="entry name" value="DNA Methylphosphotriester Repair Domain"/>
    <property type="match status" value="1"/>
</dbReference>
<dbReference type="SMART" id="SM00478">
    <property type="entry name" value="ENDO3c"/>
    <property type="match status" value="1"/>
</dbReference>
<dbReference type="PANTHER" id="PTHR43003:SF13">
    <property type="entry name" value="DNA-3-METHYLADENINE GLYCOSYLASE 2"/>
    <property type="match status" value="1"/>
</dbReference>
<dbReference type="RefSeq" id="WP_116754761.1">
    <property type="nucleotide sequence ID" value="NZ_JBHUEX010000001.1"/>
</dbReference>
<keyword evidence="16" id="KW-1185">Reference proteome</keyword>
<dbReference type="InterPro" id="IPR023170">
    <property type="entry name" value="HhH_base_excis_C"/>
</dbReference>